<sequence length="79" mass="8607">MTMSSINAPVQTNSLRDIVASIAPRKMRFDPLGLVSGYRAYLVHTRLSAQSDSELAALGLTRADVPRAAMEAVFEKRAD</sequence>
<dbReference type="AlphaFoldDB" id="A0A0F9L0I7"/>
<proteinExistence type="predicted"/>
<evidence type="ECO:0008006" key="2">
    <source>
        <dbReference type="Google" id="ProtNLM"/>
    </source>
</evidence>
<evidence type="ECO:0000313" key="1">
    <source>
        <dbReference type="EMBL" id="KKM27698.1"/>
    </source>
</evidence>
<accession>A0A0F9L0I7</accession>
<organism evidence="1">
    <name type="scientific">marine sediment metagenome</name>
    <dbReference type="NCBI Taxonomy" id="412755"/>
    <lineage>
        <taxon>unclassified sequences</taxon>
        <taxon>metagenomes</taxon>
        <taxon>ecological metagenomes</taxon>
    </lineage>
</organism>
<dbReference type="EMBL" id="LAZR01012272">
    <property type="protein sequence ID" value="KKM27698.1"/>
    <property type="molecule type" value="Genomic_DNA"/>
</dbReference>
<name>A0A0F9L0I7_9ZZZZ</name>
<protein>
    <recommendedName>
        <fullName evidence="2">DUF1127 domain-containing protein</fullName>
    </recommendedName>
</protein>
<gene>
    <name evidence="1" type="ORF">LCGC14_1572150</name>
</gene>
<comment type="caution">
    <text evidence="1">The sequence shown here is derived from an EMBL/GenBank/DDBJ whole genome shotgun (WGS) entry which is preliminary data.</text>
</comment>
<reference evidence="1" key="1">
    <citation type="journal article" date="2015" name="Nature">
        <title>Complex archaea that bridge the gap between prokaryotes and eukaryotes.</title>
        <authorList>
            <person name="Spang A."/>
            <person name="Saw J.H."/>
            <person name="Jorgensen S.L."/>
            <person name="Zaremba-Niedzwiedzka K."/>
            <person name="Martijn J."/>
            <person name="Lind A.E."/>
            <person name="van Eijk R."/>
            <person name="Schleper C."/>
            <person name="Guy L."/>
            <person name="Ettema T.J."/>
        </authorList>
    </citation>
    <scope>NUCLEOTIDE SEQUENCE</scope>
</reference>